<dbReference type="OrthoDB" id="2880777at2759"/>
<dbReference type="AlphaFoldDB" id="A0A9P7UPD9"/>
<evidence type="ECO:0000313" key="2">
    <source>
        <dbReference type="EMBL" id="KAG7086959.1"/>
    </source>
</evidence>
<evidence type="ECO:0000313" key="3">
    <source>
        <dbReference type="Proteomes" id="UP001049176"/>
    </source>
</evidence>
<organism evidence="2 3">
    <name type="scientific">Marasmius oreades</name>
    <name type="common">fairy-ring Marasmius</name>
    <dbReference type="NCBI Taxonomy" id="181124"/>
    <lineage>
        <taxon>Eukaryota</taxon>
        <taxon>Fungi</taxon>
        <taxon>Dikarya</taxon>
        <taxon>Basidiomycota</taxon>
        <taxon>Agaricomycotina</taxon>
        <taxon>Agaricomycetes</taxon>
        <taxon>Agaricomycetidae</taxon>
        <taxon>Agaricales</taxon>
        <taxon>Marasmiineae</taxon>
        <taxon>Marasmiaceae</taxon>
        <taxon>Marasmius</taxon>
    </lineage>
</organism>
<reference evidence="2" key="1">
    <citation type="journal article" date="2021" name="Genome Biol. Evol.">
        <title>The assembled and annotated genome of the fairy-ring fungus Marasmius oreades.</title>
        <authorList>
            <person name="Hiltunen M."/>
            <person name="Ament-Velasquez S.L."/>
            <person name="Johannesson H."/>
        </authorList>
    </citation>
    <scope>NUCLEOTIDE SEQUENCE</scope>
    <source>
        <strain evidence="2">03SP1</strain>
    </source>
</reference>
<dbReference type="RefSeq" id="XP_043003430.1">
    <property type="nucleotide sequence ID" value="XM_043159824.1"/>
</dbReference>
<gene>
    <name evidence="2" type="ORF">E1B28_002876</name>
</gene>
<proteinExistence type="predicted"/>
<accession>A0A9P7UPD9</accession>
<keyword evidence="3" id="KW-1185">Reference proteome</keyword>
<comment type="caution">
    <text evidence="2">The sequence shown here is derived from an EMBL/GenBank/DDBJ whole genome shotgun (WGS) entry which is preliminary data.</text>
</comment>
<dbReference type="EMBL" id="CM032190">
    <property type="protein sequence ID" value="KAG7086959.1"/>
    <property type="molecule type" value="Genomic_DNA"/>
</dbReference>
<dbReference type="KEGG" id="more:E1B28_002876"/>
<feature type="compositionally biased region" description="Polar residues" evidence="1">
    <location>
        <begin position="118"/>
        <end position="130"/>
    </location>
</feature>
<feature type="region of interest" description="Disordered" evidence="1">
    <location>
        <begin position="1"/>
        <end position="47"/>
    </location>
</feature>
<name>A0A9P7UPD9_9AGAR</name>
<protein>
    <submittedName>
        <fullName evidence="2">Uncharacterized protein</fullName>
    </submittedName>
</protein>
<dbReference type="Proteomes" id="UP001049176">
    <property type="component" value="Chromosome 10"/>
</dbReference>
<feature type="region of interest" description="Disordered" evidence="1">
    <location>
        <begin position="95"/>
        <end position="134"/>
    </location>
</feature>
<dbReference type="GeneID" id="66071952"/>
<sequence>MDHSPTTFNHLVTQPTKSTVAQDTVPPSPTTKRFRTSAERKAELQADPWLDPTKVTAKKVRCLGCGNDVKLDMREGSDYYPARWNKHKKSCRYVQEGRRKADGDQEQESGHFMATTPYDETTPGSRTPVSKPSAAAPIGFPVGWTASSLKGGGSTIKSTADLLREIGREGPLIWGSRPSTPASSAPGTE</sequence>
<feature type="compositionally biased region" description="Polar residues" evidence="1">
    <location>
        <begin position="1"/>
        <end position="22"/>
    </location>
</feature>
<evidence type="ECO:0000256" key="1">
    <source>
        <dbReference type="SAM" id="MobiDB-lite"/>
    </source>
</evidence>